<sequence length="1282" mass="139990">MVGSRGSPSRRKSIAVTNQNQPAHPGRRRRAYSITPGDRLSPASKARRSLAPRKSILKAAINIPDDDDATQSMELTRDFRTEIHDNTSRKSLGRRVSFANHAHVRLFEVPEANTNSTTSPQSSPAAEAGPSRPGPTDENAYPGGAGTRRRSSMRRSVAFSEGGGEESMDMDSDDTGYSPAAFLNNMNGDPVQQDHFDDDDMDFEDDMEVTEAINPNILRKRSLSLGGPRRPLATVAGPADPPENPDGTGSAENSFIEEGSTQSQSFTSEGDVTQPMEFTVPLVRPPAPPSEAWLALRSVTHSGDKPYEPEASSDDDNVPQGMDLTDALTRLTAARASLGQGSGVDDEHQEDSFTSTEDSFGDDNAEENGNQTINVTQLMRRVSLGAGDHDGNSTMDMSSTYDTQEDSRDAAVNLAVDGPPSSLPETPSSADTSVQNQPSPEAGQSEQPLNKSSNVFTAPTPRAQPMATSSTHQPPTATVPKPFTFSFTPRSHTSESPSRPRAPISPSKSNTSAKPTFSAAFAPPVSRPSPKKRPISALDDLEDRPSPKKKQTGTAKLSSVPTAAFKEPSASQPLRTPAKLSPSKKAPFQVHFDSQGRPSTSDAAPGKRASTGFRRPSGYFAQRKSIGGTNTVEAEPAGENRVSRPSPAKKAAIGLGRKSIAFPGDGDEDAWTRFDAAAEKASLAKETAPQEVHQAQEIEVSDQPSEPIDDVVRESLALPPPSSESTPVSNSPNNRYSPAPILSQPQTHALILPAVVSESDVQPAEIDTNEVPLDMEDPTEQWRGDIPEGDFGEEDRPQISIEQFFEMTGIRFMDEIAAPRRSTMHPSSRGRRRSSIDTDVPLADYAVAMAVDVPQLELYTHVSKDLQAWIERINAIYQEAEEEALKMTPELFLEFVSADEDGQAELLHQLKLIKINNISQAKSEWYDWKTQWVEQLYQNADQGFKDLEADAKVLEDIVSQAQKVVPALKEEYDQVMLELEQEKADVAELEDCDPDYLSELKATIAEQNAELDGFRGDLNEGKAKLEKLQEKLDETESQKKDVTIAIHAIERLIHVQKNSTRAEVFRLQEELEALQNLHMWQATKVHPDRFEFIYASSYCVSIPCVKFRPILEEVEVKRVEKAKTKYKDAFPVLNALMLLTAKRLISTTSNKPSVREIVEKLGDYWSSCAQLLSQLKLVAIKYPVSIEVIPDGGGASGFSATATLLFPEVKAKALVSFIMDVKTFSSWPMSIHGIQCNVRVAYGPVDGKVLQNAVVGRLKQASPGDSHACLLDACMEAMDNYS</sequence>
<proteinExistence type="predicted"/>
<organism evidence="1 2">
    <name type="scientific">Hygrophoropsis aurantiaca</name>
    <dbReference type="NCBI Taxonomy" id="72124"/>
    <lineage>
        <taxon>Eukaryota</taxon>
        <taxon>Fungi</taxon>
        <taxon>Dikarya</taxon>
        <taxon>Basidiomycota</taxon>
        <taxon>Agaricomycotina</taxon>
        <taxon>Agaricomycetes</taxon>
        <taxon>Agaricomycetidae</taxon>
        <taxon>Boletales</taxon>
        <taxon>Coniophorineae</taxon>
        <taxon>Hygrophoropsidaceae</taxon>
        <taxon>Hygrophoropsis</taxon>
    </lineage>
</organism>
<accession>A0ACB8AQE3</accession>
<comment type="caution">
    <text evidence="1">The sequence shown here is derived from an EMBL/GenBank/DDBJ whole genome shotgun (WGS) entry which is preliminary data.</text>
</comment>
<name>A0ACB8AQE3_9AGAM</name>
<keyword evidence="2" id="KW-1185">Reference proteome</keyword>
<evidence type="ECO:0000313" key="1">
    <source>
        <dbReference type="EMBL" id="KAH7915151.1"/>
    </source>
</evidence>
<reference evidence="1" key="1">
    <citation type="journal article" date="2021" name="New Phytol.">
        <title>Evolutionary innovations through gain and loss of genes in the ectomycorrhizal Boletales.</title>
        <authorList>
            <person name="Wu G."/>
            <person name="Miyauchi S."/>
            <person name="Morin E."/>
            <person name="Kuo A."/>
            <person name="Drula E."/>
            <person name="Varga T."/>
            <person name="Kohler A."/>
            <person name="Feng B."/>
            <person name="Cao Y."/>
            <person name="Lipzen A."/>
            <person name="Daum C."/>
            <person name="Hundley H."/>
            <person name="Pangilinan J."/>
            <person name="Johnson J."/>
            <person name="Barry K."/>
            <person name="LaButti K."/>
            <person name="Ng V."/>
            <person name="Ahrendt S."/>
            <person name="Min B."/>
            <person name="Choi I.G."/>
            <person name="Park H."/>
            <person name="Plett J.M."/>
            <person name="Magnuson J."/>
            <person name="Spatafora J.W."/>
            <person name="Nagy L.G."/>
            <person name="Henrissat B."/>
            <person name="Grigoriev I.V."/>
            <person name="Yang Z.L."/>
            <person name="Xu J."/>
            <person name="Martin F.M."/>
        </authorList>
    </citation>
    <scope>NUCLEOTIDE SEQUENCE</scope>
    <source>
        <strain evidence="1">ATCC 28755</strain>
    </source>
</reference>
<evidence type="ECO:0000313" key="2">
    <source>
        <dbReference type="Proteomes" id="UP000790377"/>
    </source>
</evidence>
<gene>
    <name evidence="1" type="ORF">BJ138DRAFT_1122949</name>
</gene>
<protein>
    <submittedName>
        <fullName evidence="1">Spc7 kinetochore protein-domain-containing protein</fullName>
    </submittedName>
</protein>
<dbReference type="EMBL" id="MU267604">
    <property type="protein sequence ID" value="KAH7915151.1"/>
    <property type="molecule type" value="Genomic_DNA"/>
</dbReference>
<dbReference type="Proteomes" id="UP000790377">
    <property type="component" value="Unassembled WGS sequence"/>
</dbReference>